<dbReference type="EMBL" id="UGXT01000002">
    <property type="protein sequence ID" value="SUH34679.1"/>
    <property type="molecule type" value="Genomic_DNA"/>
</dbReference>
<evidence type="ECO:0000313" key="2">
    <source>
        <dbReference type="Proteomes" id="UP000254712"/>
    </source>
</evidence>
<sequence length="45" mass="4957">MTGVRQTDKRVAIIGAGPQAGVRRRADPQRREAVVFDRHPEIAAC</sequence>
<dbReference type="GO" id="GO:0004355">
    <property type="term" value="F:glutamate synthase (NADPH) activity"/>
    <property type="evidence" value="ECO:0007669"/>
    <property type="project" value="UniProtKB-EC"/>
</dbReference>
<protein>
    <submittedName>
        <fullName evidence="1">Glutamate synthase</fullName>
        <ecNumber evidence="1">1.4.1.13</ecNumber>
    </submittedName>
</protein>
<organism evidence="1 2">
    <name type="scientific">Salmonella enterica I</name>
    <dbReference type="NCBI Taxonomy" id="59201"/>
    <lineage>
        <taxon>Bacteria</taxon>
        <taxon>Pseudomonadati</taxon>
        <taxon>Pseudomonadota</taxon>
        <taxon>Gammaproteobacteria</taxon>
        <taxon>Enterobacterales</taxon>
        <taxon>Enterobacteriaceae</taxon>
        <taxon>Salmonella</taxon>
    </lineage>
</organism>
<name>A0A379WKL5_SALET</name>
<proteinExistence type="predicted"/>
<dbReference type="EC" id="1.4.1.13" evidence="1"/>
<evidence type="ECO:0000313" key="1">
    <source>
        <dbReference type="EMBL" id="SUH34679.1"/>
    </source>
</evidence>
<gene>
    <name evidence="1" type="primary">gltD_2</name>
    <name evidence="1" type="ORF">NCTC8261_00868</name>
</gene>
<dbReference type="Proteomes" id="UP000254712">
    <property type="component" value="Unassembled WGS sequence"/>
</dbReference>
<reference evidence="1 2" key="1">
    <citation type="submission" date="2018-06" db="EMBL/GenBank/DDBJ databases">
        <authorList>
            <consortium name="Pathogen Informatics"/>
            <person name="Doyle S."/>
        </authorList>
    </citation>
    <scope>NUCLEOTIDE SEQUENCE [LARGE SCALE GENOMIC DNA]</scope>
    <source>
        <strain evidence="1 2">NCTC8261</strain>
    </source>
</reference>
<keyword evidence="1" id="KW-0560">Oxidoreductase</keyword>
<dbReference type="AlphaFoldDB" id="A0A379WKL5"/>
<accession>A0A379WKL5</accession>